<proteinExistence type="predicted"/>
<gene>
    <name evidence="4" type="ORF">ABMA28_008125</name>
</gene>
<dbReference type="AlphaFoldDB" id="A0ABD0SIB8"/>
<name>A0ABD0SIB8_LOXSC</name>
<organism evidence="4 5">
    <name type="scientific">Loxostege sticticalis</name>
    <name type="common">Beet webworm moth</name>
    <dbReference type="NCBI Taxonomy" id="481309"/>
    <lineage>
        <taxon>Eukaryota</taxon>
        <taxon>Metazoa</taxon>
        <taxon>Ecdysozoa</taxon>
        <taxon>Arthropoda</taxon>
        <taxon>Hexapoda</taxon>
        <taxon>Insecta</taxon>
        <taxon>Pterygota</taxon>
        <taxon>Neoptera</taxon>
        <taxon>Endopterygota</taxon>
        <taxon>Lepidoptera</taxon>
        <taxon>Glossata</taxon>
        <taxon>Ditrysia</taxon>
        <taxon>Pyraloidea</taxon>
        <taxon>Crambidae</taxon>
        <taxon>Pyraustinae</taxon>
        <taxon>Loxostege</taxon>
    </lineage>
</organism>
<feature type="domain" description="DDE Tnp4" evidence="3">
    <location>
        <begin position="13"/>
        <end position="66"/>
    </location>
</feature>
<accession>A0ABD0SIB8</accession>
<dbReference type="EMBL" id="JBEDNZ010000021">
    <property type="protein sequence ID" value="KAL0818798.1"/>
    <property type="molecule type" value="Genomic_DNA"/>
</dbReference>
<evidence type="ECO:0000259" key="3">
    <source>
        <dbReference type="Pfam" id="PF13359"/>
    </source>
</evidence>
<reference evidence="4 5" key="1">
    <citation type="submission" date="2024-06" db="EMBL/GenBank/DDBJ databases">
        <title>A chromosome-level genome assembly of beet webworm, Loxostege sticticalis.</title>
        <authorList>
            <person name="Zhang Y."/>
        </authorList>
    </citation>
    <scope>NUCLEOTIDE SEQUENCE [LARGE SCALE GENOMIC DNA]</scope>
    <source>
        <strain evidence="4">AQ028</strain>
        <tissue evidence="4">Male pupae</tissue>
    </source>
</reference>
<dbReference type="Proteomes" id="UP001549921">
    <property type="component" value="Unassembled WGS sequence"/>
</dbReference>
<dbReference type="InterPro" id="IPR027806">
    <property type="entry name" value="HARBI1_dom"/>
</dbReference>
<evidence type="ECO:0000256" key="1">
    <source>
        <dbReference type="ARBA" id="ARBA00001968"/>
    </source>
</evidence>
<evidence type="ECO:0000313" key="5">
    <source>
        <dbReference type="Proteomes" id="UP001549921"/>
    </source>
</evidence>
<evidence type="ECO:0000313" key="4">
    <source>
        <dbReference type="EMBL" id="KAL0818798.1"/>
    </source>
</evidence>
<dbReference type="GO" id="GO:0046872">
    <property type="term" value="F:metal ion binding"/>
    <property type="evidence" value="ECO:0007669"/>
    <property type="project" value="UniProtKB-KW"/>
</dbReference>
<evidence type="ECO:0000256" key="2">
    <source>
        <dbReference type="ARBA" id="ARBA00022723"/>
    </source>
</evidence>
<protein>
    <recommendedName>
        <fullName evidence="3">DDE Tnp4 domain-containing protein</fullName>
    </recommendedName>
</protein>
<dbReference type="Pfam" id="PF13359">
    <property type="entry name" value="DDE_Tnp_4"/>
    <property type="match status" value="1"/>
</dbReference>
<sequence length="100" mass="11470">MTPILGAAPGIPEEHYTTLHCRVRNTVERCIGVLKECWRCFLAHRVLHYDPIMSGKIVNACIVLHNIANASRIALPELPIAEMDNDQQRDSLVNRLWRQR</sequence>
<comment type="cofactor">
    <cofactor evidence="1">
        <name>a divalent metal cation</name>
        <dbReference type="ChEBI" id="CHEBI:60240"/>
    </cofactor>
</comment>
<keyword evidence="2" id="KW-0479">Metal-binding</keyword>
<comment type="caution">
    <text evidence="4">The sequence shown here is derived from an EMBL/GenBank/DDBJ whole genome shotgun (WGS) entry which is preliminary data.</text>
</comment>